<dbReference type="InterPro" id="IPR053148">
    <property type="entry name" value="PD-DEXK-like_domain"/>
</dbReference>
<dbReference type="PANTHER" id="PTHR30547">
    <property type="entry name" value="UNCHARACTERIZED PROTEIN YHCG-RELATED"/>
    <property type="match status" value="1"/>
</dbReference>
<evidence type="ECO:0000259" key="2">
    <source>
        <dbReference type="Pfam" id="PF17761"/>
    </source>
</evidence>
<feature type="domain" description="YhcG N-terminal" evidence="2">
    <location>
        <begin position="23"/>
        <end position="158"/>
    </location>
</feature>
<protein>
    <submittedName>
        <fullName evidence="3">DUF1016 family protein</fullName>
    </submittedName>
</protein>
<organism evidence="3 4">
    <name type="scientific">Bifidobacterium avesanii</name>
    <dbReference type="NCBI Taxonomy" id="1798157"/>
    <lineage>
        <taxon>Bacteria</taxon>
        <taxon>Bacillati</taxon>
        <taxon>Actinomycetota</taxon>
        <taxon>Actinomycetes</taxon>
        <taxon>Bifidobacteriales</taxon>
        <taxon>Bifidobacteriaceae</taxon>
        <taxon>Bifidobacterium</taxon>
    </lineage>
</organism>
<dbReference type="Pfam" id="PF17761">
    <property type="entry name" value="DUF1016_N"/>
    <property type="match status" value="1"/>
</dbReference>
<dbReference type="EMBL" id="WHZY01000006">
    <property type="protein sequence ID" value="NEG78375.1"/>
    <property type="molecule type" value="Genomic_DNA"/>
</dbReference>
<sequence length="355" mass="41191">MSERVTDAVGLTRGDVLEDSIGIIEEARHAAYRAVNTALVRRNWLLGERIAREELRGGKRAEYGEAVVKRLSAELTKRYGKGFTKTNLYQFVQFYEYFPEIFHSPSGKSHPLLSWTHYRVLLQVADKAARDWYVKEAAEQTWSVRTLQRNVSSQYYERMLLSQRPEAVKAEMERITKPLQGDRLEFVKNPVVAEFLGLAPNADLTETKLESSIIANLQRFMMELGKGYAFVARQQHIHTEKQDYFIDLVFYNYILKCFVLIDLKTSRITHQDVGQMDMYVRMYDELKRSPGDGPTLGVVLCTDTDEDIARYSVLKGNEQLFAAKYQLYLPSEEDLRREIERQKEIFEIQRAEGEA</sequence>
<dbReference type="OrthoDB" id="9801263at2"/>
<dbReference type="Pfam" id="PF06250">
    <property type="entry name" value="YhcG_C"/>
    <property type="match status" value="1"/>
</dbReference>
<dbReference type="PANTHER" id="PTHR30547:SF5">
    <property type="entry name" value="NUCLEASE YHCG-RELATED"/>
    <property type="match status" value="1"/>
</dbReference>
<evidence type="ECO:0000313" key="4">
    <source>
        <dbReference type="Proteomes" id="UP000469763"/>
    </source>
</evidence>
<dbReference type="RefSeq" id="WP_152350081.1">
    <property type="nucleotide sequence ID" value="NZ_WBSN01000005.1"/>
</dbReference>
<accession>A0A7K3TH07</accession>
<dbReference type="AlphaFoldDB" id="A0A7K3TH07"/>
<evidence type="ECO:0000313" key="3">
    <source>
        <dbReference type="EMBL" id="NEG78375.1"/>
    </source>
</evidence>
<proteinExistence type="predicted"/>
<name>A0A7K3TH07_9BIFI</name>
<dbReference type="InterPro" id="IPR041527">
    <property type="entry name" value="YhcG_N"/>
</dbReference>
<dbReference type="Gene3D" id="3.40.1350.10">
    <property type="match status" value="1"/>
</dbReference>
<dbReference type="InterPro" id="IPR009362">
    <property type="entry name" value="YhcG_C"/>
</dbReference>
<feature type="domain" description="YhcG PDDEXK nuclease" evidence="1">
    <location>
        <begin position="185"/>
        <end position="339"/>
    </location>
</feature>
<dbReference type="Proteomes" id="UP000469763">
    <property type="component" value="Unassembled WGS sequence"/>
</dbReference>
<gene>
    <name evidence="3" type="ORF">GFD22_05215</name>
</gene>
<comment type="caution">
    <text evidence="3">The sequence shown here is derived from an EMBL/GenBank/DDBJ whole genome shotgun (WGS) entry which is preliminary data.</text>
</comment>
<dbReference type="InterPro" id="IPR011856">
    <property type="entry name" value="tRNA_endonuc-like_dom_sf"/>
</dbReference>
<evidence type="ECO:0000259" key="1">
    <source>
        <dbReference type="Pfam" id="PF06250"/>
    </source>
</evidence>
<dbReference type="GO" id="GO:0003676">
    <property type="term" value="F:nucleic acid binding"/>
    <property type="evidence" value="ECO:0007669"/>
    <property type="project" value="InterPro"/>
</dbReference>
<reference evidence="3 4" key="1">
    <citation type="submission" date="2019-10" db="EMBL/GenBank/DDBJ databases">
        <title>Bifidobacterium from non-human primates.</title>
        <authorList>
            <person name="Modesto M."/>
        </authorList>
    </citation>
    <scope>NUCLEOTIDE SEQUENCE [LARGE SCALE GENOMIC DNA]</scope>
    <source>
        <strain evidence="3 4">TREC</strain>
    </source>
</reference>
<keyword evidence="4" id="KW-1185">Reference proteome</keyword>